<gene>
    <name evidence="2" type="ORF">CBW24_17605</name>
</gene>
<accession>A0A291M538</accession>
<keyword evidence="3" id="KW-1185">Reference proteome</keyword>
<dbReference type="AlphaFoldDB" id="A0A291M538"/>
<dbReference type="GO" id="GO:0030288">
    <property type="term" value="C:outer membrane-bounded periplasmic space"/>
    <property type="evidence" value="ECO:0007669"/>
    <property type="project" value="InterPro"/>
</dbReference>
<proteinExistence type="predicted"/>
<feature type="compositionally biased region" description="Low complexity" evidence="1">
    <location>
        <begin position="344"/>
        <end position="370"/>
    </location>
</feature>
<dbReference type="KEGG" id="cmag:CBW24_17605"/>
<organism evidence="2 3">
    <name type="scientific">Pacificitalea manganoxidans</name>
    <dbReference type="NCBI Taxonomy" id="1411902"/>
    <lineage>
        <taxon>Bacteria</taxon>
        <taxon>Pseudomonadati</taxon>
        <taxon>Pseudomonadota</taxon>
        <taxon>Alphaproteobacteria</taxon>
        <taxon>Rhodobacterales</taxon>
        <taxon>Paracoccaceae</taxon>
        <taxon>Pacificitalea</taxon>
    </lineage>
</organism>
<evidence type="ECO:0000313" key="2">
    <source>
        <dbReference type="EMBL" id="ATI43957.1"/>
    </source>
</evidence>
<evidence type="ECO:0000313" key="3">
    <source>
        <dbReference type="Proteomes" id="UP000219050"/>
    </source>
</evidence>
<dbReference type="Pfam" id="PF03783">
    <property type="entry name" value="CsgG"/>
    <property type="match status" value="1"/>
</dbReference>
<protein>
    <recommendedName>
        <fullName evidence="4">HfaB protein</fullName>
    </recommendedName>
</protein>
<feature type="compositionally biased region" description="Low complexity" evidence="1">
    <location>
        <begin position="440"/>
        <end position="453"/>
    </location>
</feature>
<keyword evidence="2" id="KW-0614">Plasmid</keyword>
<dbReference type="Gene3D" id="3.40.50.10610">
    <property type="entry name" value="ABC-type transport auxiliary lipoprotein component"/>
    <property type="match status" value="1"/>
</dbReference>
<evidence type="ECO:0008006" key="4">
    <source>
        <dbReference type="Google" id="ProtNLM"/>
    </source>
</evidence>
<feature type="region of interest" description="Disordered" evidence="1">
    <location>
        <begin position="333"/>
        <end position="502"/>
    </location>
</feature>
<dbReference type="Proteomes" id="UP000219050">
    <property type="component" value="Plasmid pDY25-D"/>
</dbReference>
<dbReference type="EMBL" id="CP021408">
    <property type="protein sequence ID" value="ATI43957.1"/>
    <property type="molecule type" value="Genomic_DNA"/>
</dbReference>
<feature type="compositionally biased region" description="Low complexity" evidence="1">
    <location>
        <begin position="415"/>
        <end position="433"/>
    </location>
</feature>
<reference evidence="2 3" key="1">
    <citation type="submission" date="2017-05" db="EMBL/GenBank/DDBJ databases">
        <title>Comparative genomic and metabolic analysis of manganese-oxidizing mechanisms in Celeribater manganoxidans DY25T: its adaption to the environment of polymetallic nodule.</title>
        <authorList>
            <person name="Wang X."/>
        </authorList>
    </citation>
    <scope>NUCLEOTIDE SEQUENCE [LARGE SCALE GENOMIC DNA]</scope>
    <source>
        <strain evidence="2 3">DY25</strain>
        <plasmid evidence="3">pdy25-d</plasmid>
    </source>
</reference>
<sequence>MRIPPAVRMALFRSPPAASPASTSRRVVPLPPPPPVAAIPADGRCMKLLPTIAALAALLATSACSTIVASKGEDLALAQGPAIADIVTPFDDALLCLRGKINKGLTFAVGGIPDQTGTYQNNGEGVGKFVTQGAGDIVQSALFKSGVTLINRRDMGTTALEGQWGLIDLRAQRRAHFVVTGSINSLDFIPGGGAALTVGGVGPNYRQNRILVGLDLAMTNVSNGQIYANVALRKQIFADEFGLLTARFINDNVVDFELGGARREAVNYALRQMLQLATYELLVQMMPAEKYVECSAKLDAKMGRITGDQTSAEQLREFDEKRAAELAALAAQPLGAEVSRDETAPAQAGTETPAQAAAAQPGTARAPQTAEFDPESPVARTARSASAITASSGSMASPASSGVPAEETEESRLNAPASTPAAPAPAGAVCAGAAPPPPCRQARATTPQTTPQPSDSAEEAAQNDATGDLPAEIAPGDRVEARPTGPLLPALATGETTPLRDAALLPPLRDIPTTGTTVGAMTARPVPANTSAMLRRPVAALGAGVETSDRLGA</sequence>
<evidence type="ECO:0000256" key="1">
    <source>
        <dbReference type="SAM" id="MobiDB-lite"/>
    </source>
</evidence>
<dbReference type="InterPro" id="IPR005534">
    <property type="entry name" value="Curli_assmbl/transp-comp_CsgG"/>
</dbReference>
<name>A0A291M538_9RHOB</name>
<geneLocation type="plasmid" evidence="3">
    <name>pdy25-d</name>
</geneLocation>
<feature type="compositionally biased region" description="Low complexity" evidence="1">
    <location>
        <begin position="379"/>
        <end position="405"/>
    </location>
</feature>